<reference evidence="8 10" key="1">
    <citation type="submission" date="2024-02" db="EMBL/GenBank/DDBJ databases">
        <authorList>
            <person name="Chen Y."/>
            <person name="Shah S."/>
            <person name="Dougan E. K."/>
            <person name="Thang M."/>
            <person name="Chan C."/>
        </authorList>
    </citation>
    <scope>NUCLEOTIDE SEQUENCE [LARGE SCALE GENOMIC DNA]</scope>
</reference>
<keyword evidence="3 7" id="KW-0812">Transmembrane</keyword>
<comment type="caution">
    <text evidence="8">The sequence shown here is derived from an EMBL/GenBank/DDBJ whole genome shotgun (WGS) entry which is preliminary data.</text>
</comment>
<evidence type="ECO:0000256" key="6">
    <source>
        <dbReference type="SAM" id="MobiDB-lite"/>
    </source>
</evidence>
<keyword evidence="5 7" id="KW-0472">Membrane</keyword>
<sequence>MAPQEEDISAIVPQIETDGGEVSPKAPGQASPKAMEEGEKAKEAMYFPLWKLALVALPQLGVQVTWCFIGPNAAPYMGFLGVGASLATLNNIAGPITGFFTGPLVGAWSDRLTSPYGRRRPIILAGLVSTWVAGILFAAAAHIFTDNTAKIAFAVPMYWVMDVTINILQTPYRALVSDLATKEQQVPMQVIFVFFMAIGNMIGYSIMKIWDVPAHHMLKLMLIICSLNTVCIAIQFMVAKEEPLKRRDGEKSSCCSPVISVFKSLRGMPRLLYHLAFVQCLVWIGNTAWTYYSSQWFADSVYQGAQDGNPFQKQRYAMGMDAFSTGGQLRSGLQLISALVIIAILMKTKLRPRLIYAPCILIGAVVSFLAGFVVGHNAVFAMLCFIFSIMPETGSFAIPFGLVATLNKRAEEEGKQVSTALQMALLNCCVTVGQQVCHMVLAAIEDQLPLEKALPCVFILAGVAHTLGGSSALCLDDKPAE</sequence>
<feature type="transmembrane region" description="Helical" evidence="7">
    <location>
        <begin position="151"/>
        <end position="169"/>
    </location>
</feature>
<keyword evidence="4 7" id="KW-1133">Transmembrane helix</keyword>
<dbReference type="Gene3D" id="1.20.1250.20">
    <property type="entry name" value="MFS general substrate transporter like domains"/>
    <property type="match status" value="1"/>
</dbReference>
<dbReference type="EMBL" id="CAXAMN010022195">
    <property type="protein sequence ID" value="CAK9067267.1"/>
    <property type="molecule type" value="Genomic_DNA"/>
</dbReference>
<dbReference type="Proteomes" id="UP001642484">
    <property type="component" value="Unassembled WGS sequence"/>
</dbReference>
<dbReference type="Pfam" id="PF13347">
    <property type="entry name" value="MFS_2"/>
    <property type="match status" value="1"/>
</dbReference>
<feature type="transmembrane region" description="Helical" evidence="7">
    <location>
        <begin position="122"/>
        <end position="145"/>
    </location>
</feature>
<evidence type="ECO:0000313" key="9">
    <source>
        <dbReference type="EMBL" id="CAK9067345.1"/>
    </source>
</evidence>
<evidence type="ECO:0000256" key="5">
    <source>
        <dbReference type="ARBA" id="ARBA00023136"/>
    </source>
</evidence>
<dbReference type="PANTHER" id="PTHR19432">
    <property type="entry name" value="SUGAR TRANSPORTER"/>
    <property type="match status" value="1"/>
</dbReference>
<feature type="transmembrane region" description="Helical" evidence="7">
    <location>
        <begin position="190"/>
        <end position="210"/>
    </location>
</feature>
<evidence type="ECO:0000256" key="1">
    <source>
        <dbReference type="ARBA" id="ARBA00004141"/>
    </source>
</evidence>
<feature type="transmembrane region" description="Helical" evidence="7">
    <location>
        <begin position="271"/>
        <end position="292"/>
    </location>
</feature>
<feature type="transmembrane region" description="Helical" evidence="7">
    <location>
        <begin position="328"/>
        <end position="346"/>
    </location>
</feature>
<feature type="transmembrane region" description="Helical" evidence="7">
    <location>
        <begin position="380"/>
        <end position="406"/>
    </location>
</feature>
<feature type="transmembrane region" description="Helical" evidence="7">
    <location>
        <begin position="353"/>
        <end position="374"/>
    </location>
</feature>
<protein>
    <submittedName>
        <fullName evidence="8">Uncharacterized protein</fullName>
    </submittedName>
</protein>
<accession>A0ABP0NVR4</accession>
<keyword evidence="10" id="KW-1185">Reference proteome</keyword>
<proteinExistence type="predicted"/>
<dbReference type="EMBL" id="CAXAMN010022206">
    <property type="protein sequence ID" value="CAK9067345.1"/>
    <property type="molecule type" value="Genomic_DNA"/>
</dbReference>
<feature type="transmembrane region" description="Helical" evidence="7">
    <location>
        <begin position="216"/>
        <end position="238"/>
    </location>
</feature>
<dbReference type="PANTHER" id="PTHR19432:SF35">
    <property type="entry name" value="SOLUTE CARRIER FAMILY 45 MEMBER 3 ISOFORM X1"/>
    <property type="match status" value="1"/>
</dbReference>
<dbReference type="InterPro" id="IPR036259">
    <property type="entry name" value="MFS_trans_sf"/>
</dbReference>
<evidence type="ECO:0000256" key="2">
    <source>
        <dbReference type="ARBA" id="ARBA00022448"/>
    </source>
</evidence>
<evidence type="ECO:0000313" key="10">
    <source>
        <dbReference type="Proteomes" id="UP001642484"/>
    </source>
</evidence>
<dbReference type="SUPFAM" id="SSF103473">
    <property type="entry name" value="MFS general substrate transporter"/>
    <property type="match status" value="1"/>
</dbReference>
<gene>
    <name evidence="8" type="ORF">CCMP2556_LOCUS33049</name>
    <name evidence="9" type="ORF">CCMP2556_LOCUS33087</name>
</gene>
<evidence type="ECO:0000313" key="8">
    <source>
        <dbReference type="EMBL" id="CAK9067267.1"/>
    </source>
</evidence>
<name>A0ABP0NVR4_9DINO</name>
<organism evidence="8 10">
    <name type="scientific">Durusdinium trenchii</name>
    <dbReference type="NCBI Taxonomy" id="1381693"/>
    <lineage>
        <taxon>Eukaryota</taxon>
        <taxon>Sar</taxon>
        <taxon>Alveolata</taxon>
        <taxon>Dinophyceae</taxon>
        <taxon>Suessiales</taxon>
        <taxon>Symbiodiniaceae</taxon>
        <taxon>Durusdinium</taxon>
    </lineage>
</organism>
<comment type="subcellular location">
    <subcellularLocation>
        <location evidence="1">Membrane</location>
        <topology evidence="1">Multi-pass membrane protein</topology>
    </subcellularLocation>
</comment>
<evidence type="ECO:0000256" key="4">
    <source>
        <dbReference type="ARBA" id="ARBA00022989"/>
    </source>
</evidence>
<keyword evidence="2" id="KW-0813">Transport</keyword>
<feature type="region of interest" description="Disordered" evidence="6">
    <location>
        <begin position="1"/>
        <end position="37"/>
    </location>
</feature>
<evidence type="ECO:0000256" key="3">
    <source>
        <dbReference type="ARBA" id="ARBA00022692"/>
    </source>
</evidence>
<evidence type="ECO:0000256" key="7">
    <source>
        <dbReference type="SAM" id="Phobius"/>
    </source>
</evidence>